<dbReference type="NCBIfam" id="NF000840">
    <property type="entry name" value="PRK00071.1-3"/>
    <property type="match status" value="1"/>
</dbReference>
<keyword evidence="8 10" id="KW-0520">NAD</keyword>
<dbReference type="PANTHER" id="PTHR39321:SF3">
    <property type="entry name" value="PHOSPHOPANTETHEINE ADENYLYLTRANSFERASE"/>
    <property type="match status" value="1"/>
</dbReference>
<evidence type="ECO:0000256" key="6">
    <source>
        <dbReference type="ARBA" id="ARBA00022741"/>
    </source>
</evidence>
<dbReference type="NCBIfam" id="TIGR00125">
    <property type="entry name" value="cyt_tran_rel"/>
    <property type="match status" value="1"/>
</dbReference>
<comment type="pathway">
    <text evidence="2 10">Cofactor biosynthesis; NAD(+) biosynthesis; deamido-NAD(+) from nicotinate D-ribonucleotide: step 1/1.</text>
</comment>
<keyword evidence="4 10" id="KW-0808">Transferase</keyword>
<dbReference type="Proteomes" id="UP000606193">
    <property type="component" value="Unassembled WGS sequence"/>
</dbReference>
<keyword evidence="5 10" id="KW-0548">Nucleotidyltransferase</keyword>
<evidence type="ECO:0000313" key="12">
    <source>
        <dbReference type="EMBL" id="MBC8561789.1"/>
    </source>
</evidence>
<evidence type="ECO:0000256" key="4">
    <source>
        <dbReference type="ARBA" id="ARBA00022679"/>
    </source>
</evidence>
<comment type="caution">
    <text evidence="12">The sequence shown here is derived from an EMBL/GenBank/DDBJ whole genome shotgun (WGS) entry which is preliminary data.</text>
</comment>
<feature type="domain" description="Cytidyltransferase-like" evidence="11">
    <location>
        <begin position="6"/>
        <end position="174"/>
    </location>
</feature>
<keyword evidence="7 10" id="KW-0067">ATP-binding</keyword>
<gene>
    <name evidence="10" type="primary">nadD</name>
    <name evidence="12" type="ORF">H8704_03955</name>
</gene>
<reference evidence="12 13" key="1">
    <citation type="submission" date="2020-08" db="EMBL/GenBank/DDBJ databases">
        <title>Genome public.</title>
        <authorList>
            <person name="Liu C."/>
            <person name="Sun Q."/>
        </authorList>
    </citation>
    <scope>NUCLEOTIDE SEQUENCE [LARGE SCALE GENOMIC DNA]</scope>
    <source>
        <strain evidence="12 13">NSJ-37</strain>
    </source>
</reference>
<protein>
    <recommendedName>
        <fullName evidence="10">Probable nicotinate-nucleotide adenylyltransferase</fullName>
        <ecNumber evidence="10">2.7.7.18</ecNumber>
    </recommendedName>
    <alternativeName>
        <fullName evidence="10">Deamido-NAD(+) diphosphorylase</fullName>
    </alternativeName>
    <alternativeName>
        <fullName evidence="10">Deamido-NAD(+) pyrophosphorylase</fullName>
    </alternativeName>
    <alternativeName>
        <fullName evidence="10">Nicotinate mononucleotide adenylyltransferase</fullName>
        <shortName evidence="10">NaMN adenylyltransferase</shortName>
    </alternativeName>
</protein>
<organism evidence="12 13">
    <name type="scientific">Jutongia huaianensis</name>
    <dbReference type="NCBI Taxonomy" id="2763668"/>
    <lineage>
        <taxon>Bacteria</taxon>
        <taxon>Bacillati</taxon>
        <taxon>Bacillota</taxon>
        <taxon>Clostridia</taxon>
        <taxon>Lachnospirales</taxon>
        <taxon>Lachnospiraceae</taxon>
        <taxon>Jutongia</taxon>
    </lineage>
</organism>
<evidence type="ECO:0000256" key="5">
    <source>
        <dbReference type="ARBA" id="ARBA00022695"/>
    </source>
</evidence>
<evidence type="ECO:0000256" key="2">
    <source>
        <dbReference type="ARBA" id="ARBA00005019"/>
    </source>
</evidence>
<dbReference type="SUPFAM" id="SSF52374">
    <property type="entry name" value="Nucleotidylyl transferase"/>
    <property type="match status" value="1"/>
</dbReference>
<keyword evidence="3 10" id="KW-0662">Pyridine nucleotide biosynthesis</keyword>
<keyword evidence="13" id="KW-1185">Reference proteome</keyword>
<evidence type="ECO:0000259" key="11">
    <source>
        <dbReference type="Pfam" id="PF01467"/>
    </source>
</evidence>
<evidence type="ECO:0000256" key="10">
    <source>
        <dbReference type="HAMAP-Rule" id="MF_00244"/>
    </source>
</evidence>
<dbReference type="CDD" id="cd02165">
    <property type="entry name" value="NMNAT"/>
    <property type="match status" value="1"/>
</dbReference>
<evidence type="ECO:0000256" key="3">
    <source>
        <dbReference type="ARBA" id="ARBA00022642"/>
    </source>
</evidence>
<evidence type="ECO:0000256" key="1">
    <source>
        <dbReference type="ARBA" id="ARBA00002324"/>
    </source>
</evidence>
<accession>A0ABR7MZW7</accession>
<dbReference type="InterPro" id="IPR005248">
    <property type="entry name" value="NadD/NMNAT"/>
</dbReference>
<dbReference type="InterPro" id="IPR014729">
    <property type="entry name" value="Rossmann-like_a/b/a_fold"/>
</dbReference>
<dbReference type="EC" id="2.7.7.18" evidence="10"/>
<sequence>MSQIGIMGGTFNPIHNAHLTMAMAAYEQAGLDRIWFMPSKNPPHKNSSEIISEEHRSNMIKQAIKDTPYFAFSDFELRHEGTTYTAQTLKRLQKTYPDHRFYFLMGGDSLFELETWYHPEMIMKMTTILAFSRNGETMQQMYERAAYLTSNYQADIRILSMPDMPISSSLIRSRILSGLSVSQMIPPDVEKYIFKENLYTTKEV</sequence>
<evidence type="ECO:0000313" key="13">
    <source>
        <dbReference type="Proteomes" id="UP000606193"/>
    </source>
</evidence>
<comment type="catalytic activity">
    <reaction evidence="9 10">
        <text>nicotinate beta-D-ribonucleotide + ATP + H(+) = deamido-NAD(+) + diphosphate</text>
        <dbReference type="Rhea" id="RHEA:22860"/>
        <dbReference type="ChEBI" id="CHEBI:15378"/>
        <dbReference type="ChEBI" id="CHEBI:30616"/>
        <dbReference type="ChEBI" id="CHEBI:33019"/>
        <dbReference type="ChEBI" id="CHEBI:57502"/>
        <dbReference type="ChEBI" id="CHEBI:58437"/>
        <dbReference type="EC" id="2.7.7.18"/>
    </reaction>
</comment>
<dbReference type="NCBIfam" id="TIGR00482">
    <property type="entry name" value="nicotinate (nicotinamide) nucleotide adenylyltransferase"/>
    <property type="match status" value="1"/>
</dbReference>
<evidence type="ECO:0000256" key="9">
    <source>
        <dbReference type="ARBA" id="ARBA00048721"/>
    </source>
</evidence>
<keyword evidence="6 10" id="KW-0547">Nucleotide-binding</keyword>
<dbReference type="Gene3D" id="3.40.50.620">
    <property type="entry name" value="HUPs"/>
    <property type="match status" value="1"/>
</dbReference>
<dbReference type="HAMAP" id="MF_00244">
    <property type="entry name" value="NaMN_adenylyltr"/>
    <property type="match status" value="1"/>
</dbReference>
<evidence type="ECO:0000256" key="7">
    <source>
        <dbReference type="ARBA" id="ARBA00022840"/>
    </source>
</evidence>
<comment type="similarity">
    <text evidence="10">Belongs to the NadD family.</text>
</comment>
<comment type="function">
    <text evidence="1 10">Catalyzes the reversible adenylation of nicotinate mononucleotide (NaMN) to nicotinic acid adenine dinucleotide (NaAD).</text>
</comment>
<name>A0ABR7MZW7_9FIRM</name>
<dbReference type="RefSeq" id="WP_249297423.1">
    <property type="nucleotide sequence ID" value="NZ_JACRSX010000003.1"/>
</dbReference>
<dbReference type="GO" id="GO:0004515">
    <property type="term" value="F:nicotinate-nucleotide adenylyltransferase activity"/>
    <property type="evidence" value="ECO:0007669"/>
    <property type="project" value="UniProtKB-EC"/>
</dbReference>
<dbReference type="PANTHER" id="PTHR39321">
    <property type="entry name" value="NICOTINATE-NUCLEOTIDE ADENYLYLTRANSFERASE-RELATED"/>
    <property type="match status" value="1"/>
</dbReference>
<dbReference type="EMBL" id="JACRSX010000003">
    <property type="protein sequence ID" value="MBC8561789.1"/>
    <property type="molecule type" value="Genomic_DNA"/>
</dbReference>
<dbReference type="Pfam" id="PF01467">
    <property type="entry name" value="CTP_transf_like"/>
    <property type="match status" value="1"/>
</dbReference>
<dbReference type="InterPro" id="IPR004821">
    <property type="entry name" value="Cyt_trans-like"/>
</dbReference>
<proteinExistence type="inferred from homology"/>
<evidence type="ECO:0000256" key="8">
    <source>
        <dbReference type="ARBA" id="ARBA00023027"/>
    </source>
</evidence>